<keyword evidence="2" id="KW-1185">Reference proteome</keyword>
<dbReference type="Proteomes" id="UP000286415">
    <property type="component" value="Unassembled WGS sequence"/>
</dbReference>
<evidence type="ECO:0000313" key="2">
    <source>
        <dbReference type="Proteomes" id="UP000286415"/>
    </source>
</evidence>
<protein>
    <submittedName>
        <fullName evidence="1">Uncharacterized protein</fullName>
    </submittedName>
</protein>
<comment type="caution">
    <text evidence="1">The sequence shown here is derived from an EMBL/GenBank/DDBJ whole genome shotgun (WGS) entry which is preliminary data.</text>
</comment>
<organism evidence="1 2">
    <name type="scientific">Clonorchis sinensis</name>
    <name type="common">Chinese liver fluke</name>
    <dbReference type="NCBI Taxonomy" id="79923"/>
    <lineage>
        <taxon>Eukaryota</taxon>
        <taxon>Metazoa</taxon>
        <taxon>Spiralia</taxon>
        <taxon>Lophotrochozoa</taxon>
        <taxon>Platyhelminthes</taxon>
        <taxon>Trematoda</taxon>
        <taxon>Digenea</taxon>
        <taxon>Opisthorchiida</taxon>
        <taxon>Opisthorchiata</taxon>
        <taxon>Opisthorchiidae</taxon>
        <taxon>Clonorchis</taxon>
    </lineage>
</organism>
<sequence length="479" mass="54742">MSQRLRCEHTVRGRTHPRHPDGLCLGLCNVAEFQVSCFLRLAWQLDTKMGLWLNDYRLLLLVEIPQYWLEWWVLLIGLVRILGQPTIGFAILGTHRVDTVPELPSTLCSTCTHTRNTLIGKQIWFCERLTRNPAESLVCDVSKQLNVLHQAASRFSCYDIQDIAIHVYTQCTTHKVAESSSAAHDRFRPSWGSSGSRNPRVFVNLMFYLKPNCTESAESTHLVSLSPSSYLIIYRMGSCPQRHLAVATSNNTQDFAFSPNGSNRNSNLLKPDKRVIISSFNDPFKHPVPLHRGTQYAPLTLVCDSNQNETTVYEVFQLNPVHKCRIMFKLVRYSIYQYIFLMELTTYRTTEKSLTVHNRFFPSWEPNALTEHQISFVNSRVQESGLPGPDEPEVNLFPRTLPQPSSSSALFGTLRVGEVSLSRTVLLMRDSPEPFLYVVLQLNKSHLLNLKMYKAEGAVEEFSVCYKNSWNPFTEKSDT</sequence>
<dbReference type="InParanoid" id="A0A3R7GTL4"/>
<accession>A0A3R7GTL4</accession>
<dbReference type="AlphaFoldDB" id="A0A3R7GTL4"/>
<reference evidence="1 2" key="1">
    <citation type="journal article" date="2018" name="Biotechnol. Adv.">
        <title>Improved genomic resources and new bioinformatic workflow for the carcinogenic parasite Clonorchis sinensis: Biotechnological implications.</title>
        <authorList>
            <person name="Wang D."/>
            <person name="Korhonen P.K."/>
            <person name="Gasser R.B."/>
            <person name="Young N.D."/>
        </authorList>
    </citation>
    <scope>NUCLEOTIDE SEQUENCE [LARGE SCALE GENOMIC DNA]</scope>
    <source>
        <strain evidence="1">Cs-k2</strain>
    </source>
</reference>
<gene>
    <name evidence="1" type="ORF">CSKR_101326</name>
</gene>
<reference evidence="1 2" key="2">
    <citation type="journal article" date="2021" name="Genomics">
        <title>High-quality reference genome for Clonorchis sinensis.</title>
        <authorList>
            <person name="Young N.D."/>
            <person name="Stroehlein A.J."/>
            <person name="Kinkar L."/>
            <person name="Wang T."/>
            <person name="Sohn W.M."/>
            <person name="Chang B.C.H."/>
            <person name="Kaur P."/>
            <person name="Weisz D."/>
            <person name="Dudchenko O."/>
            <person name="Aiden E.L."/>
            <person name="Korhonen P.K."/>
            <person name="Gasser R.B."/>
        </authorList>
    </citation>
    <scope>NUCLEOTIDE SEQUENCE [LARGE SCALE GENOMIC DNA]</scope>
    <source>
        <strain evidence="1">Cs-k2</strain>
    </source>
</reference>
<evidence type="ECO:0000313" key="1">
    <source>
        <dbReference type="EMBL" id="KAG5447552.1"/>
    </source>
</evidence>
<name>A0A3R7GTL4_CLOSI</name>
<dbReference type="EMBL" id="NIRI02000042">
    <property type="protein sequence ID" value="KAG5447552.1"/>
    <property type="molecule type" value="Genomic_DNA"/>
</dbReference>
<proteinExistence type="predicted"/>